<dbReference type="EMBL" id="CZAB01000009">
    <property type="protein sequence ID" value="CUO60041.1"/>
    <property type="molecule type" value="Genomic_DNA"/>
</dbReference>
<dbReference type="NCBIfam" id="NF047593">
    <property type="entry name" value="IS66_ISAeme5_TnpA"/>
    <property type="match status" value="1"/>
</dbReference>
<keyword evidence="4" id="KW-1185">Reference proteome</keyword>
<sequence length="136" mass="15468">MAGTRKARVPMAEQIRLINECRQSGMTDADWCRENDIAVSTFYNWVSRCRKVAADQIPVANYGHLEAPRPKQDVVPIDIVPEHIPEQHTASQMQNSYLDNSHTIEVAIKDITVRISNHADPVLLTRTFRLLQELSC</sequence>
<gene>
    <name evidence="1" type="ORF">ERS852480_01462</name>
    <name evidence="2" type="ORF">NCTC11224_04831</name>
</gene>
<dbReference type="InterPro" id="IPR010921">
    <property type="entry name" value="Trp_repressor/repl_initiator"/>
</dbReference>
<reference evidence="1 3" key="1">
    <citation type="submission" date="2015-09" db="EMBL/GenBank/DDBJ databases">
        <authorList>
            <consortium name="Pathogen Informatics"/>
        </authorList>
    </citation>
    <scope>NUCLEOTIDE SEQUENCE [LARGE SCALE GENOMIC DNA]</scope>
    <source>
        <strain evidence="1 3">2789STDY5834865</strain>
    </source>
</reference>
<protein>
    <submittedName>
        <fullName evidence="1">Transposase</fullName>
    </submittedName>
</protein>
<dbReference type="SUPFAM" id="SSF48295">
    <property type="entry name" value="TrpR-like"/>
    <property type="match status" value="1"/>
</dbReference>
<dbReference type="RefSeq" id="WP_022200813.1">
    <property type="nucleotide sequence ID" value="NZ_CZAB01000009.1"/>
</dbReference>
<dbReference type="GO" id="GO:0043565">
    <property type="term" value="F:sequence-specific DNA binding"/>
    <property type="evidence" value="ECO:0007669"/>
    <property type="project" value="InterPro"/>
</dbReference>
<evidence type="ECO:0000313" key="4">
    <source>
        <dbReference type="Proteomes" id="UP000251853"/>
    </source>
</evidence>
<dbReference type="Proteomes" id="UP000095512">
    <property type="component" value="Unassembled WGS sequence"/>
</dbReference>
<organism evidence="1 3">
    <name type="scientific">Enterocloster clostridioformis</name>
    <dbReference type="NCBI Taxonomy" id="1531"/>
    <lineage>
        <taxon>Bacteria</taxon>
        <taxon>Bacillati</taxon>
        <taxon>Bacillota</taxon>
        <taxon>Clostridia</taxon>
        <taxon>Lachnospirales</taxon>
        <taxon>Lachnospiraceae</taxon>
        <taxon>Enterocloster</taxon>
    </lineage>
</organism>
<dbReference type="EMBL" id="UAVW01000018">
    <property type="protein sequence ID" value="SQB15747.1"/>
    <property type="molecule type" value="Genomic_DNA"/>
</dbReference>
<proteinExistence type="predicted"/>
<dbReference type="Proteomes" id="UP000251853">
    <property type="component" value="Unassembled WGS sequence"/>
</dbReference>
<evidence type="ECO:0000313" key="3">
    <source>
        <dbReference type="Proteomes" id="UP000095512"/>
    </source>
</evidence>
<evidence type="ECO:0000313" key="2">
    <source>
        <dbReference type="EMBL" id="SQB15747.1"/>
    </source>
</evidence>
<evidence type="ECO:0000313" key="1">
    <source>
        <dbReference type="EMBL" id="CUO60041.1"/>
    </source>
</evidence>
<name>A0A174GDK4_9FIRM</name>
<accession>A0A174GDK4</accession>
<dbReference type="AlphaFoldDB" id="A0A174GDK4"/>
<reference evidence="2 4" key="2">
    <citation type="submission" date="2018-06" db="EMBL/GenBank/DDBJ databases">
        <authorList>
            <consortium name="Pathogen Informatics"/>
            <person name="Doyle S."/>
        </authorList>
    </citation>
    <scope>NUCLEOTIDE SEQUENCE [LARGE SCALE GENOMIC DNA]</scope>
    <source>
        <strain evidence="2 4">NCTC11224</strain>
    </source>
</reference>